<evidence type="ECO:0000313" key="3">
    <source>
        <dbReference type="Proteomes" id="UP001472677"/>
    </source>
</evidence>
<evidence type="ECO:0000256" key="1">
    <source>
        <dbReference type="SAM" id="MobiDB-lite"/>
    </source>
</evidence>
<gene>
    <name evidence="2" type="ORF">V6N12_010434</name>
</gene>
<protein>
    <recommendedName>
        <fullName evidence="4">Cytochrome P450</fullName>
    </recommendedName>
</protein>
<dbReference type="SUPFAM" id="SSF48264">
    <property type="entry name" value="Cytochrome P450"/>
    <property type="match status" value="1"/>
</dbReference>
<dbReference type="Gene3D" id="1.10.630.10">
    <property type="entry name" value="Cytochrome P450"/>
    <property type="match status" value="1"/>
</dbReference>
<feature type="region of interest" description="Disordered" evidence="1">
    <location>
        <begin position="1"/>
        <end position="25"/>
    </location>
</feature>
<dbReference type="EMBL" id="JBBPBM010000012">
    <property type="protein sequence ID" value="KAK8562350.1"/>
    <property type="molecule type" value="Genomic_DNA"/>
</dbReference>
<sequence>MSHCMEFRPERWLSPQGHKFDPPKDGRYNAGARTCLGKDLAGLPANEVSGLRSFAAVSAFTGSCLHIGWSRRCLSHCL</sequence>
<keyword evidence="3" id="KW-1185">Reference proteome</keyword>
<accession>A0ABR2EK30</accession>
<reference evidence="2 3" key="1">
    <citation type="journal article" date="2024" name="G3 (Bethesda)">
        <title>Genome assembly of Hibiscus sabdariffa L. provides insights into metabolisms of medicinal natural products.</title>
        <authorList>
            <person name="Kim T."/>
        </authorList>
    </citation>
    <scope>NUCLEOTIDE SEQUENCE [LARGE SCALE GENOMIC DNA]</scope>
    <source>
        <strain evidence="2">TK-2024</strain>
        <tissue evidence="2">Old leaves</tissue>
    </source>
</reference>
<evidence type="ECO:0008006" key="4">
    <source>
        <dbReference type="Google" id="ProtNLM"/>
    </source>
</evidence>
<dbReference type="Proteomes" id="UP001472677">
    <property type="component" value="Unassembled WGS sequence"/>
</dbReference>
<name>A0ABR2EK30_9ROSI</name>
<feature type="compositionally biased region" description="Basic and acidic residues" evidence="1">
    <location>
        <begin position="1"/>
        <end position="11"/>
    </location>
</feature>
<comment type="caution">
    <text evidence="2">The sequence shown here is derived from an EMBL/GenBank/DDBJ whole genome shotgun (WGS) entry which is preliminary data.</text>
</comment>
<organism evidence="2 3">
    <name type="scientific">Hibiscus sabdariffa</name>
    <name type="common">roselle</name>
    <dbReference type="NCBI Taxonomy" id="183260"/>
    <lineage>
        <taxon>Eukaryota</taxon>
        <taxon>Viridiplantae</taxon>
        <taxon>Streptophyta</taxon>
        <taxon>Embryophyta</taxon>
        <taxon>Tracheophyta</taxon>
        <taxon>Spermatophyta</taxon>
        <taxon>Magnoliopsida</taxon>
        <taxon>eudicotyledons</taxon>
        <taxon>Gunneridae</taxon>
        <taxon>Pentapetalae</taxon>
        <taxon>rosids</taxon>
        <taxon>malvids</taxon>
        <taxon>Malvales</taxon>
        <taxon>Malvaceae</taxon>
        <taxon>Malvoideae</taxon>
        <taxon>Hibiscus</taxon>
    </lineage>
</organism>
<evidence type="ECO:0000313" key="2">
    <source>
        <dbReference type="EMBL" id="KAK8562350.1"/>
    </source>
</evidence>
<dbReference type="InterPro" id="IPR036396">
    <property type="entry name" value="Cyt_P450_sf"/>
</dbReference>
<proteinExistence type="predicted"/>